<dbReference type="Gene3D" id="3.90.1200.10">
    <property type="match status" value="1"/>
</dbReference>
<dbReference type="InterPro" id="IPR051678">
    <property type="entry name" value="AGP_Transferase"/>
</dbReference>
<comment type="caution">
    <text evidence="2">The sequence shown here is derived from an EMBL/GenBank/DDBJ whole genome shotgun (WGS) entry which is preliminary data.</text>
</comment>
<organism evidence="2 3">
    <name type="scientific">Cercophora scortea</name>
    <dbReference type="NCBI Taxonomy" id="314031"/>
    <lineage>
        <taxon>Eukaryota</taxon>
        <taxon>Fungi</taxon>
        <taxon>Dikarya</taxon>
        <taxon>Ascomycota</taxon>
        <taxon>Pezizomycotina</taxon>
        <taxon>Sordariomycetes</taxon>
        <taxon>Sordariomycetidae</taxon>
        <taxon>Sordariales</taxon>
        <taxon>Lasiosphaeriaceae</taxon>
        <taxon>Cercophora</taxon>
    </lineage>
</organism>
<dbReference type="PANTHER" id="PTHR21310">
    <property type="entry name" value="AMINOGLYCOSIDE PHOSPHOTRANSFERASE-RELATED-RELATED"/>
    <property type="match status" value="1"/>
</dbReference>
<gene>
    <name evidence="2" type="ORF">B0T19DRAFT_442706</name>
</gene>
<protein>
    <recommendedName>
        <fullName evidence="1">Aminoglycoside phosphotransferase domain-containing protein</fullName>
    </recommendedName>
</protein>
<dbReference type="Proteomes" id="UP001286456">
    <property type="component" value="Unassembled WGS sequence"/>
</dbReference>
<name>A0AAE0M8V4_9PEZI</name>
<dbReference type="SUPFAM" id="SSF56112">
    <property type="entry name" value="Protein kinase-like (PK-like)"/>
    <property type="match status" value="1"/>
</dbReference>
<evidence type="ECO:0000259" key="1">
    <source>
        <dbReference type="Pfam" id="PF01636"/>
    </source>
</evidence>
<dbReference type="PANTHER" id="PTHR21310:SF59">
    <property type="entry name" value="AMINOGLYCOSIDE PHOSPHOTRANSFERASE DOMAIN-CONTAINING PROTEIN"/>
    <property type="match status" value="1"/>
</dbReference>
<dbReference type="AlphaFoldDB" id="A0AAE0M8V4"/>
<accession>A0AAE0M8V4</accession>
<evidence type="ECO:0000313" key="2">
    <source>
        <dbReference type="EMBL" id="KAK3323210.1"/>
    </source>
</evidence>
<dbReference type="InterPro" id="IPR011009">
    <property type="entry name" value="Kinase-like_dom_sf"/>
</dbReference>
<dbReference type="Pfam" id="PF01636">
    <property type="entry name" value="APH"/>
    <property type="match status" value="1"/>
</dbReference>
<evidence type="ECO:0000313" key="3">
    <source>
        <dbReference type="Proteomes" id="UP001286456"/>
    </source>
</evidence>
<keyword evidence="3" id="KW-1185">Reference proteome</keyword>
<feature type="domain" description="Aminoglycoside phosphotransferase" evidence="1">
    <location>
        <begin position="132"/>
        <end position="246"/>
    </location>
</feature>
<proteinExistence type="predicted"/>
<dbReference type="EMBL" id="JAUEPO010000004">
    <property type="protein sequence ID" value="KAK3323210.1"/>
    <property type="molecule type" value="Genomic_DNA"/>
</dbReference>
<reference evidence="2" key="1">
    <citation type="journal article" date="2023" name="Mol. Phylogenet. Evol.">
        <title>Genome-scale phylogeny and comparative genomics of the fungal order Sordariales.</title>
        <authorList>
            <person name="Hensen N."/>
            <person name="Bonometti L."/>
            <person name="Westerberg I."/>
            <person name="Brannstrom I.O."/>
            <person name="Guillou S."/>
            <person name="Cros-Aarteil S."/>
            <person name="Calhoun S."/>
            <person name="Haridas S."/>
            <person name="Kuo A."/>
            <person name="Mondo S."/>
            <person name="Pangilinan J."/>
            <person name="Riley R."/>
            <person name="LaButti K."/>
            <person name="Andreopoulos B."/>
            <person name="Lipzen A."/>
            <person name="Chen C."/>
            <person name="Yan M."/>
            <person name="Daum C."/>
            <person name="Ng V."/>
            <person name="Clum A."/>
            <person name="Steindorff A."/>
            <person name="Ohm R.A."/>
            <person name="Martin F."/>
            <person name="Silar P."/>
            <person name="Natvig D.O."/>
            <person name="Lalanne C."/>
            <person name="Gautier V."/>
            <person name="Ament-Velasquez S.L."/>
            <person name="Kruys A."/>
            <person name="Hutchinson M.I."/>
            <person name="Powell A.J."/>
            <person name="Barry K."/>
            <person name="Miller A.N."/>
            <person name="Grigoriev I.V."/>
            <person name="Debuchy R."/>
            <person name="Gladieux P."/>
            <person name="Hiltunen Thoren M."/>
            <person name="Johannesson H."/>
        </authorList>
    </citation>
    <scope>NUCLEOTIDE SEQUENCE</scope>
    <source>
        <strain evidence="2">SMH4131-1</strain>
    </source>
</reference>
<dbReference type="InterPro" id="IPR002575">
    <property type="entry name" value="Aminoglycoside_PTrfase"/>
</dbReference>
<sequence length="334" mass="37528">MTTPYSLDNAIDTFFSEYTTVSRQQCDAFVKFRVGGGQVQAVQIQGYFSYTVVAAENNKIFQFRVHDSQLDMAIVTQAKLVHPQFVPSCIYLGAMGESRPVHIYEMDNVQGTTYILARDNSIPQPPDAVLRQGNTVKDFARFFAQSWMGAQHVQTSHHDATASLSEFKHKIQLLSQSLPQRYAHGLAKVSQHLPSLFSGALPFVLTHGDLCEMNILIHPDTGNITGIVDWAEATILPFGFALWSLENLFGFMDSKGWHYFDNRRELEGLFWRTFMLEARAVSDEQLRLIRLARMAGLFCRYGLIVDGKAMKGMVGPSDLSSIGYLDAFCLGNEF</sequence>
<reference evidence="2" key="2">
    <citation type="submission" date="2023-06" db="EMBL/GenBank/DDBJ databases">
        <authorList>
            <consortium name="Lawrence Berkeley National Laboratory"/>
            <person name="Haridas S."/>
            <person name="Hensen N."/>
            <person name="Bonometti L."/>
            <person name="Westerberg I."/>
            <person name="Brannstrom I.O."/>
            <person name="Guillou S."/>
            <person name="Cros-Aarteil S."/>
            <person name="Calhoun S."/>
            <person name="Kuo A."/>
            <person name="Mondo S."/>
            <person name="Pangilinan J."/>
            <person name="Riley R."/>
            <person name="Labutti K."/>
            <person name="Andreopoulos B."/>
            <person name="Lipzen A."/>
            <person name="Chen C."/>
            <person name="Yanf M."/>
            <person name="Daum C."/>
            <person name="Ng V."/>
            <person name="Clum A."/>
            <person name="Steindorff A."/>
            <person name="Ohm R."/>
            <person name="Martin F."/>
            <person name="Silar P."/>
            <person name="Natvig D."/>
            <person name="Lalanne C."/>
            <person name="Gautier V."/>
            <person name="Ament-Velasquez S.L."/>
            <person name="Kruys A."/>
            <person name="Hutchinson M.I."/>
            <person name="Powell A.J."/>
            <person name="Barry K."/>
            <person name="Miller A.N."/>
            <person name="Grigoriev I.V."/>
            <person name="Debuchy R."/>
            <person name="Gladieux P."/>
            <person name="Thoren M.H."/>
            <person name="Johannesson H."/>
        </authorList>
    </citation>
    <scope>NUCLEOTIDE SEQUENCE</scope>
    <source>
        <strain evidence="2">SMH4131-1</strain>
    </source>
</reference>